<evidence type="ECO:0000313" key="2">
    <source>
        <dbReference type="EMBL" id="KAF9466810.1"/>
    </source>
</evidence>
<gene>
    <name evidence="2" type="ORF">BDZ94DRAFT_1157587</name>
</gene>
<keyword evidence="3" id="KW-1185">Reference proteome</keyword>
<dbReference type="Proteomes" id="UP000807353">
    <property type="component" value="Unassembled WGS sequence"/>
</dbReference>
<dbReference type="AlphaFoldDB" id="A0A9P6CLZ7"/>
<dbReference type="PANTHER" id="PTHR43056">
    <property type="entry name" value="PEPTIDASE S9 PROLYL OLIGOPEPTIDASE"/>
    <property type="match status" value="1"/>
</dbReference>
<dbReference type="GO" id="GO:0006508">
    <property type="term" value="P:proteolysis"/>
    <property type="evidence" value="ECO:0007669"/>
    <property type="project" value="InterPro"/>
</dbReference>
<dbReference type="InterPro" id="IPR029058">
    <property type="entry name" value="AB_hydrolase_fold"/>
</dbReference>
<feature type="domain" description="Peptidase S9 prolyl oligopeptidase catalytic" evidence="1">
    <location>
        <begin position="442"/>
        <end position="655"/>
    </location>
</feature>
<comment type="caution">
    <text evidence="2">The sequence shown here is derived from an EMBL/GenBank/DDBJ whole genome shotgun (WGS) entry which is preliminary data.</text>
</comment>
<dbReference type="OrthoDB" id="43744at2759"/>
<organism evidence="2 3">
    <name type="scientific">Collybia nuda</name>
    <dbReference type="NCBI Taxonomy" id="64659"/>
    <lineage>
        <taxon>Eukaryota</taxon>
        <taxon>Fungi</taxon>
        <taxon>Dikarya</taxon>
        <taxon>Basidiomycota</taxon>
        <taxon>Agaricomycotina</taxon>
        <taxon>Agaricomycetes</taxon>
        <taxon>Agaricomycetidae</taxon>
        <taxon>Agaricales</taxon>
        <taxon>Tricholomatineae</taxon>
        <taxon>Clitocybaceae</taxon>
        <taxon>Collybia</taxon>
    </lineage>
</organism>
<reference evidence="2" key="1">
    <citation type="submission" date="2020-11" db="EMBL/GenBank/DDBJ databases">
        <authorList>
            <consortium name="DOE Joint Genome Institute"/>
            <person name="Ahrendt S."/>
            <person name="Riley R."/>
            <person name="Andreopoulos W."/>
            <person name="Labutti K."/>
            <person name="Pangilinan J."/>
            <person name="Ruiz-Duenas F.J."/>
            <person name="Barrasa J.M."/>
            <person name="Sanchez-Garcia M."/>
            <person name="Camarero S."/>
            <person name="Miyauchi S."/>
            <person name="Serrano A."/>
            <person name="Linde D."/>
            <person name="Babiker R."/>
            <person name="Drula E."/>
            <person name="Ayuso-Fernandez I."/>
            <person name="Pacheco R."/>
            <person name="Padilla G."/>
            <person name="Ferreira P."/>
            <person name="Barriuso J."/>
            <person name="Kellner H."/>
            <person name="Castanera R."/>
            <person name="Alfaro M."/>
            <person name="Ramirez L."/>
            <person name="Pisabarro A.G."/>
            <person name="Kuo A."/>
            <person name="Tritt A."/>
            <person name="Lipzen A."/>
            <person name="He G."/>
            <person name="Yan M."/>
            <person name="Ng V."/>
            <person name="Cullen D."/>
            <person name="Martin F."/>
            <person name="Rosso M.-N."/>
            <person name="Henrissat B."/>
            <person name="Hibbett D."/>
            <person name="Martinez A.T."/>
            <person name="Grigoriev I.V."/>
        </authorList>
    </citation>
    <scope>NUCLEOTIDE SEQUENCE</scope>
    <source>
        <strain evidence="2">CBS 247.69</strain>
    </source>
</reference>
<dbReference type="Gene3D" id="3.40.50.1820">
    <property type="entry name" value="alpha/beta hydrolase"/>
    <property type="match status" value="1"/>
</dbReference>
<dbReference type="InterPro" id="IPR050585">
    <property type="entry name" value="Xaa-Pro_dipeptidyl-ppase/CocE"/>
</dbReference>
<evidence type="ECO:0000259" key="1">
    <source>
        <dbReference type="Pfam" id="PF00326"/>
    </source>
</evidence>
<proteinExistence type="predicted"/>
<name>A0A9P6CLZ7_9AGAR</name>
<dbReference type="SUPFAM" id="SSF69322">
    <property type="entry name" value="Tricorn protease domain 2"/>
    <property type="match status" value="1"/>
</dbReference>
<dbReference type="EMBL" id="MU150240">
    <property type="protein sequence ID" value="KAF9466810.1"/>
    <property type="molecule type" value="Genomic_DNA"/>
</dbReference>
<dbReference type="Gene3D" id="2.120.10.30">
    <property type="entry name" value="TolB, C-terminal domain"/>
    <property type="match status" value="1"/>
</dbReference>
<dbReference type="Pfam" id="PF00326">
    <property type="entry name" value="Peptidase_S9"/>
    <property type="match status" value="1"/>
</dbReference>
<evidence type="ECO:0000313" key="3">
    <source>
        <dbReference type="Proteomes" id="UP000807353"/>
    </source>
</evidence>
<dbReference type="InterPro" id="IPR001375">
    <property type="entry name" value="Peptidase_S9_cat"/>
</dbReference>
<sequence length="658" mass="71741">MVPQTASYGTWASPITAESITKGSVIFADIVVDPVTSAVYHLENRPSEAGRSVLVNTKTGQDIVGKDWNVRTGVQEYGGAPAIAHNGKIYFSHYIDGRIYQTTEGTEPEAVTPENKAHRFANFDIHPIHSHLLVAILEDHTIDVPEKIVTSLAIVNTHTKAVQTILSGADFYAAPKFSPDGSRIAWQQWYHPDMPWEGAEIHVADIIADKGDILVKNDVLVAGERERISSAFPAWASNDTLIFTSDESGYINPWKFSNGKAAPLFSQPISEEFGASSWGLNIYPVAIIDEAGRYALFSASKDGRDVLYVVDTAGGTHPQGIDSPYVTIGNLRSISRARREVVFTGAKADEGSAIVKCVISVTDSLVAAEFSVLKSTTFIAFPKEIISKPQSMTIIAPGGDNPLHLIYYPPVNPEYAGSNITGELPPCILGVHGGPTFSAAQSLSWQTQYFTSRGWAWLDVNYGGSSGYGRAYTERLRGQWGVVDVEDCVHAAKVISSAPYNLVDPKRIVIRGQSAGGYTVLATLSGGPNPAAFAAGTASYGISDLKPLGDHTHKFESRYLEKLLGGTFEEIPKIYIERSPINNVEKIVSPLLLLQGEVDKVVLKEQSEMIYDSIKARGGVVEYKMYEGEGHGWRQEKNIKDALERELGFYERVLGLKK</sequence>
<dbReference type="SUPFAM" id="SSF53474">
    <property type="entry name" value="alpha/beta-Hydrolases"/>
    <property type="match status" value="1"/>
</dbReference>
<protein>
    <submittedName>
        <fullName evidence="2">Alpha/beta-hydrolase</fullName>
    </submittedName>
</protein>
<accession>A0A9P6CLZ7</accession>
<dbReference type="GO" id="GO:0008236">
    <property type="term" value="F:serine-type peptidase activity"/>
    <property type="evidence" value="ECO:0007669"/>
    <property type="project" value="InterPro"/>
</dbReference>
<dbReference type="PANTHER" id="PTHR43056:SF5">
    <property type="entry name" value="PEPTIDASE S9 PROLYL OLIGOPEPTIDASE CATALYTIC DOMAIN-CONTAINING PROTEIN"/>
    <property type="match status" value="1"/>
</dbReference>
<dbReference type="InterPro" id="IPR011042">
    <property type="entry name" value="6-blade_b-propeller_TolB-like"/>
</dbReference>